<dbReference type="Proteomes" id="UP000807115">
    <property type="component" value="Chromosome 5"/>
</dbReference>
<dbReference type="InterPro" id="IPR050905">
    <property type="entry name" value="Plant_NBS-LRR"/>
</dbReference>
<dbReference type="PANTHER" id="PTHR33463:SF22">
    <property type="entry name" value="NB-ARC DOMAIN-CONTAINING PROTEIN"/>
    <property type="match status" value="1"/>
</dbReference>
<protein>
    <recommendedName>
        <fullName evidence="7">NB-ARC domain-containing protein</fullName>
    </recommendedName>
</protein>
<keyword evidence="2" id="KW-0677">Repeat</keyword>
<reference evidence="5" key="1">
    <citation type="journal article" date="2019" name="BMC Genomics">
        <title>A new reference genome for Sorghum bicolor reveals high levels of sequence similarity between sweet and grain genotypes: implications for the genetics of sugar metabolism.</title>
        <authorList>
            <person name="Cooper E.A."/>
            <person name="Brenton Z.W."/>
            <person name="Flinn B.S."/>
            <person name="Jenkins J."/>
            <person name="Shu S."/>
            <person name="Flowers D."/>
            <person name="Luo F."/>
            <person name="Wang Y."/>
            <person name="Xia P."/>
            <person name="Barry K."/>
            <person name="Daum C."/>
            <person name="Lipzen A."/>
            <person name="Yoshinaga Y."/>
            <person name="Schmutz J."/>
            <person name="Saski C."/>
            <person name="Vermerris W."/>
            <person name="Kresovich S."/>
        </authorList>
    </citation>
    <scope>NUCLEOTIDE SEQUENCE</scope>
</reference>
<keyword evidence="1" id="KW-0433">Leucine-rich repeat</keyword>
<evidence type="ECO:0000313" key="6">
    <source>
        <dbReference type="Proteomes" id="UP000807115"/>
    </source>
</evidence>
<dbReference type="SMART" id="SM00369">
    <property type="entry name" value="LRR_TYP"/>
    <property type="match status" value="6"/>
</dbReference>
<dbReference type="SUPFAM" id="SSF52058">
    <property type="entry name" value="L domain-like"/>
    <property type="match status" value="2"/>
</dbReference>
<organism evidence="5 6">
    <name type="scientific">Sorghum bicolor</name>
    <name type="common">Sorghum</name>
    <name type="synonym">Sorghum vulgare</name>
    <dbReference type="NCBI Taxonomy" id="4558"/>
    <lineage>
        <taxon>Eukaryota</taxon>
        <taxon>Viridiplantae</taxon>
        <taxon>Streptophyta</taxon>
        <taxon>Embryophyta</taxon>
        <taxon>Tracheophyta</taxon>
        <taxon>Spermatophyta</taxon>
        <taxon>Magnoliopsida</taxon>
        <taxon>Liliopsida</taxon>
        <taxon>Poales</taxon>
        <taxon>Poaceae</taxon>
        <taxon>PACMAD clade</taxon>
        <taxon>Panicoideae</taxon>
        <taxon>Andropogonodae</taxon>
        <taxon>Andropogoneae</taxon>
        <taxon>Sorghinae</taxon>
        <taxon>Sorghum</taxon>
    </lineage>
</organism>
<sequence length="1224" mass="140149">MDDDEDDFSLHHYRHNFFHLVDHLINDPKYVDGGRLDKFVLSQRLGDFVAWCQLPALEDKVGKWSKEYPVIWNVGIGPAASFVPTLTRLLFERTKELYGPYDHITRVRLAPTEAASSSTAQHRLAFQVLTEILMLDGDSKQLEELKQLAAEESYFGYGKISDYLKLQAFGCRYIELFASDKPVETDPIFHCQPRISPVLERIREALEGKKHLLLVENLHVPVSMDMLVFILGKRWPSIFRNRRWLISATSKDVCEKSRYAQGFHDFNRSERVRLTPEYFYSPPFDDLGVRDWAVLIKEALRDAARSIYMTLTLQDKGDEEFWLHVAQQCLYYAILYHPLQGEGAAGRQASPAFVTSDELVRCWVAEDLLFSTAISTHTPAAIGKKQSNYYRSANEAGKVVIQALQEYSLLPIYSAVSNTTVRASSSKETTYSSSPQDVITGLSKLAGGVSRLEQDGLNTYFEYYKLRWVSFMNDYGRDVSWDWEPRETRGDIIMTTLILRGCSNLSEFSFEKLFTPHLRVLDLSYTPINSLPYSFSSLLNLYLLSLRGCSLLETLSPPPPNSDEETSSPLAHLENLQVLDMNGVPLVELTQEDGSNKSNLHYLDLSGSKVTTLPSEFFCEMSSLEELIFGNCSNLRELPPSMAQLSNLLVLHVEGTQITSFPVDMFQKMQSLHTLRLINNLLLMSLPMSISEAKVLEVLHVYNCSSLKSLLKSLSKAKGLKELHISNCTGLMLQNIWELPSFMENLNIRAWEALEDIKILGHPNLRTFSLSGPWVRCLSLRGCSNLKSVNFSDDLTALEDVDLSGTAIEEVPHNLPNLPQLNKLLLLGVPCFMRFPWHQLVRFPKVFYLDHCANDDNRILKMCCQLKTCGDENQQEEKTTNTAQVKINDPRMFHSFNEDTAKKLVNQGQFLQSFNVQVKPCSVTGKKPQNNEAELSSRIQKNSTYRDVLYSKAASIVSAMKLQPKQRHVEISAVNQYPNGLRHILSYTNSIFITDDAFVRCLTDLSYNLNDLEECHLQRCHQMTAVFLMHSKRIEAALLELQRLQVLDLNNLQTVVETSDLSDSKLITLNSLKHIHLEHCPRLEKMFPCSLSLPALETLVILFCPNLKTIFYKQGSRVAPSPLPSIKSIYLQELPQLLHIHDVVKFQLETPKWEKLFVRGCQSFRHLPFLMKKKYPKYEVRVNGEREWWNRLQLKLPEQSYYYLHVAPPEFVSRKKHIIESYLR</sequence>
<dbReference type="Gene3D" id="3.80.10.10">
    <property type="entry name" value="Ribonuclease Inhibitor"/>
    <property type="match status" value="4"/>
</dbReference>
<feature type="domain" description="Disease resistance protein At4g27190-like leucine-rich repeats" evidence="3">
    <location>
        <begin position="1005"/>
        <end position="1104"/>
    </location>
</feature>
<evidence type="ECO:0000259" key="4">
    <source>
        <dbReference type="Pfam" id="PF23598"/>
    </source>
</evidence>
<feature type="domain" description="Disease resistance R13L4/SHOC-2-like LRR" evidence="4">
    <location>
        <begin position="566"/>
        <end position="752"/>
    </location>
</feature>
<dbReference type="InterPro" id="IPR057135">
    <property type="entry name" value="At4g27190-like_LRR"/>
</dbReference>
<name>A0A921QY16_SORBI</name>
<dbReference type="Pfam" id="PF23598">
    <property type="entry name" value="LRR_14"/>
    <property type="match status" value="1"/>
</dbReference>
<dbReference type="Pfam" id="PF23247">
    <property type="entry name" value="LRR_RPS2"/>
    <property type="match status" value="1"/>
</dbReference>
<dbReference type="AlphaFoldDB" id="A0A921QY16"/>
<dbReference type="InterPro" id="IPR032675">
    <property type="entry name" value="LRR_dom_sf"/>
</dbReference>
<evidence type="ECO:0000256" key="1">
    <source>
        <dbReference type="ARBA" id="ARBA00022614"/>
    </source>
</evidence>
<dbReference type="InterPro" id="IPR055414">
    <property type="entry name" value="LRR_R13L4/SHOC2-like"/>
</dbReference>
<dbReference type="PANTHER" id="PTHR33463">
    <property type="entry name" value="NB-ARC DOMAIN-CONTAINING PROTEIN-RELATED"/>
    <property type="match status" value="1"/>
</dbReference>
<accession>A0A921QY16</accession>
<proteinExistence type="predicted"/>
<reference evidence="5" key="2">
    <citation type="submission" date="2020-10" db="EMBL/GenBank/DDBJ databases">
        <authorList>
            <person name="Cooper E.A."/>
            <person name="Brenton Z.W."/>
            <person name="Flinn B.S."/>
            <person name="Jenkins J."/>
            <person name="Shu S."/>
            <person name="Flowers D."/>
            <person name="Luo F."/>
            <person name="Wang Y."/>
            <person name="Xia P."/>
            <person name="Barry K."/>
            <person name="Daum C."/>
            <person name="Lipzen A."/>
            <person name="Yoshinaga Y."/>
            <person name="Schmutz J."/>
            <person name="Saski C."/>
            <person name="Vermerris W."/>
            <person name="Kresovich S."/>
        </authorList>
    </citation>
    <scope>NUCLEOTIDE SEQUENCE</scope>
</reference>
<evidence type="ECO:0000256" key="2">
    <source>
        <dbReference type="ARBA" id="ARBA00022737"/>
    </source>
</evidence>
<dbReference type="EMBL" id="CM027684">
    <property type="protein sequence ID" value="KAG0528976.1"/>
    <property type="molecule type" value="Genomic_DNA"/>
</dbReference>
<evidence type="ECO:0008006" key="7">
    <source>
        <dbReference type="Google" id="ProtNLM"/>
    </source>
</evidence>
<dbReference type="InterPro" id="IPR003591">
    <property type="entry name" value="Leu-rich_rpt_typical-subtyp"/>
</dbReference>
<gene>
    <name evidence="5" type="ORF">BDA96_05G058500</name>
</gene>
<comment type="caution">
    <text evidence="5">The sequence shown here is derived from an EMBL/GenBank/DDBJ whole genome shotgun (WGS) entry which is preliminary data.</text>
</comment>
<evidence type="ECO:0000259" key="3">
    <source>
        <dbReference type="Pfam" id="PF23247"/>
    </source>
</evidence>
<dbReference type="SUPFAM" id="SSF52047">
    <property type="entry name" value="RNI-like"/>
    <property type="match status" value="1"/>
</dbReference>
<evidence type="ECO:0000313" key="5">
    <source>
        <dbReference type="EMBL" id="KAG0528975.1"/>
    </source>
</evidence>
<dbReference type="EMBL" id="CM027684">
    <property type="protein sequence ID" value="KAG0528975.1"/>
    <property type="molecule type" value="Genomic_DNA"/>
</dbReference>